<dbReference type="GO" id="GO:0042277">
    <property type="term" value="F:peptide binding"/>
    <property type="evidence" value="ECO:0007669"/>
    <property type="project" value="TreeGrafter"/>
</dbReference>
<feature type="transmembrane region" description="Helical" evidence="10">
    <location>
        <begin position="146"/>
        <end position="170"/>
    </location>
</feature>
<keyword evidence="2" id="KW-1003">Cell membrane</keyword>
<evidence type="ECO:0000256" key="2">
    <source>
        <dbReference type="ARBA" id="ARBA00022475"/>
    </source>
</evidence>
<organism evidence="12 13">
    <name type="scientific">Mytilus galloprovincialis</name>
    <name type="common">Mediterranean mussel</name>
    <dbReference type="NCBI Taxonomy" id="29158"/>
    <lineage>
        <taxon>Eukaryota</taxon>
        <taxon>Metazoa</taxon>
        <taxon>Spiralia</taxon>
        <taxon>Lophotrochozoa</taxon>
        <taxon>Mollusca</taxon>
        <taxon>Bivalvia</taxon>
        <taxon>Autobranchia</taxon>
        <taxon>Pteriomorphia</taxon>
        <taxon>Mytilida</taxon>
        <taxon>Mytiloidea</taxon>
        <taxon>Mytilidae</taxon>
        <taxon>Mytilinae</taxon>
        <taxon>Mytilus</taxon>
    </lineage>
</organism>
<feature type="transmembrane region" description="Helical" evidence="10">
    <location>
        <begin position="297"/>
        <end position="323"/>
    </location>
</feature>
<feature type="transmembrane region" description="Helical" evidence="10">
    <location>
        <begin position="68"/>
        <end position="88"/>
    </location>
</feature>
<evidence type="ECO:0000256" key="7">
    <source>
        <dbReference type="ARBA" id="ARBA00023170"/>
    </source>
</evidence>
<evidence type="ECO:0000256" key="1">
    <source>
        <dbReference type="ARBA" id="ARBA00004651"/>
    </source>
</evidence>
<reference evidence="12" key="1">
    <citation type="submission" date="2018-11" db="EMBL/GenBank/DDBJ databases">
        <authorList>
            <person name="Alioto T."/>
            <person name="Alioto T."/>
        </authorList>
    </citation>
    <scope>NUCLEOTIDE SEQUENCE</scope>
</reference>
<keyword evidence="8 10" id="KW-0325">Glycoprotein</keyword>
<gene>
    <name evidence="12" type="ORF">MGAL_10B062761</name>
</gene>
<evidence type="ECO:0000256" key="8">
    <source>
        <dbReference type="ARBA" id="ARBA00023180"/>
    </source>
</evidence>
<keyword evidence="5 10" id="KW-0297">G-protein coupled receptor</keyword>
<dbReference type="CDD" id="cd15196">
    <property type="entry name" value="7tmA_Vasopressin_Oxytocin"/>
    <property type="match status" value="1"/>
</dbReference>
<proteinExistence type="inferred from homology"/>
<dbReference type="OrthoDB" id="6435638at2759"/>
<name>A0A8B6G0A5_MYTGA</name>
<comment type="caution">
    <text evidence="12">The sequence shown here is derived from an EMBL/GenBank/DDBJ whole genome shotgun (WGS) entry which is preliminary data.</text>
</comment>
<comment type="subcellular location">
    <subcellularLocation>
        <location evidence="1 10">Cell membrane</location>
        <topology evidence="1 10">Multi-pass membrane protein</topology>
    </subcellularLocation>
</comment>
<evidence type="ECO:0000256" key="10">
    <source>
        <dbReference type="RuleBase" id="RU046427"/>
    </source>
</evidence>
<evidence type="ECO:0000256" key="5">
    <source>
        <dbReference type="ARBA" id="ARBA00023040"/>
    </source>
</evidence>
<feature type="non-terminal residue" evidence="12">
    <location>
        <position position="1"/>
    </location>
</feature>
<accession>A0A8B6G0A5</accession>
<dbReference type="SUPFAM" id="SSF81321">
    <property type="entry name" value="Family A G protein-coupled receptor-like"/>
    <property type="match status" value="1"/>
</dbReference>
<dbReference type="GO" id="GO:0005886">
    <property type="term" value="C:plasma membrane"/>
    <property type="evidence" value="ECO:0007669"/>
    <property type="project" value="UniProtKB-SubCell"/>
</dbReference>
<dbReference type="Pfam" id="PF00001">
    <property type="entry name" value="7tm_1"/>
    <property type="match status" value="1"/>
</dbReference>
<dbReference type="PRINTS" id="PR00896">
    <property type="entry name" value="VASOPRESSINR"/>
</dbReference>
<protein>
    <submittedName>
        <fullName evidence="12">Arginine vasopressin receptor 1A</fullName>
    </submittedName>
</protein>
<keyword evidence="6 10" id="KW-0472">Membrane</keyword>
<feature type="transmembrane region" description="Helical" evidence="10">
    <location>
        <begin position="108"/>
        <end position="126"/>
    </location>
</feature>
<evidence type="ECO:0000256" key="4">
    <source>
        <dbReference type="ARBA" id="ARBA00022989"/>
    </source>
</evidence>
<keyword evidence="9 10" id="KW-0807">Transducer</keyword>
<dbReference type="AlphaFoldDB" id="A0A8B6G0A5"/>
<evidence type="ECO:0000256" key="3">
    <source>
        <dbReference type="ARBA" id="ARBA00022692"/>
    </source>
</evidence>
<comment type="similarity">
    <text evidence="10">Belongs to the G-protein coupled receptor 1 family. Vasopressin/oxytocin receptor subfamily.</text>
</comment>
<keyword evidence="4 10" id="KW-1133">Transmembrane helix</keyword>
<feature type="transmembrane region" description="Helical" evidence="10">
    <location>
        <begin position="190"/>
        <end position="221"/>
    </location>
</feature>
<evidence type="ECO:0000256" key="9">
    <source>
        <dbReference type="ARBA" id="ARBA00023224"/>
    </source>
</evidence>
<dbReference type="Proteomes" id="UP000596742">
    <property type="component" value="Unassembled WGS sequence"/>
</dbReference>
<keyword evidence="7 10" id="KW-0675">Receptor</keyword>
<dbReference type="PRINTS" id="PR00237">
    <property type="entry name" value="GPCRRHODOPSN"/>
</dbReference>
<evidence type="ECO:0000313" key="12">
    <source>
        <dbReference type="EMBL" id="VDI56914.1"/>
    </source>
</evidence>
<feature type="transmembrane region" description="Helical" evidence="10">
    <location>
        <begin position="269"/>
        <end position="291"/>
    </location>
</feature>
<dbReference type="InterPro" id="IPR000276">
    <property type="entry name" value="GPCR_Rhodpsn"/>
</dbReference>
<dbReference type="EMBL" id="UYJE01007677">
    <property type="protein sequence ID" value="VDI56914.1"/>
    <property type="molecule type" value="Genomic_DNA"/>
</dbReference>
<feature type="transmembrane region" description="Helical" evidence="10">
    <location>
        <begin position="34"/>
        <end position="56"/>
    </location>
</feature>
<keyword evidence="13" id="KW-1185">Reference proteome</keyword>
<evidence type="ECO:0000313" key="13">
    <source>
        <dbReference type="Proteomes" id="UP000596742"/>
    </source>
</evidence>
<dbReference type="PROSITE" id="PS50262">
    <property type="entry name" value="G_PROTEIN_RECEP_F1_2"/>
    <property type="match status" value="1"/>
</dbReference>
<dbReference type="PANTHER" id="PTHR24241:SF161">
    <property type="entry name" value="G-PROTEIN COUPLED RECEPTORS FAMILY 1 PROFILE DOMAIN-CONTAINING PROTEIN"/>
    <property type="match status" value="1"/>
</dbReference>
<dbReference type="GO" id="GO:0005000">
    <property type="term" value="F:vasopressin receptor activity"/>
    <property type="evidence" value="ECO:0007669"/>
    <property type="project" value="InterPro"/>
</dbReference>
<dbReference type="InterPro" id="IPR001817">
    <property type="entry name" value="Vasoprsn_rcpt"/>
</dbReference>
<dbReference type="PROSITE" id="PS00237">
    <property type="entry name" value="G_PROTEIN_RECEP_F1_1"/>
    <property type="match status" value="1"/>
</dbReference>
<feature type="domain" description="G-protein coupled receptors family 1 profile" evidence="11">
    <location>
        <begin position="47"/>
        <end position="320"/>
    </location>
</feature>
<dbReference type="PANTHER" id="PTHR24241">
    <property type="entry name" value="NEUROPEPTIDE RECEPTOR-RELATED G-PROTEIN COUPLED RECEPTOR"/>
    <property type="match status" value="1"/>
</dbReference>
<evidence type="ECO:0000259" key="11">
    <source>
        <dbReference type="PROSITE" id="PS50262"/>
    </source>
</evidence>
<dbReference type="InterPro" id="IPR017452">
    <property type="entry name" value="GPCR_Rhodpsn_7TM"/>
</dbReference>
<dbReference type="GO" id="GO:0032870">
    <property type="term" value="P:cellular response to hormone stimulus"/>
    <property type="evidence" value="ECO:0007669"/>
    <property type="project" value="TreeGrafter"/>
</dbReference>
<keyword evidence="3 10" id="KW-0812">Transmembrane</keyword>
<evidence type="ECO:0000256" key="6">
    <source>
        <dbReference type="ARBA" id="ARBA00023136"/>
    </source>
</evidence>
<sequence length="366" mass="42208">ECQKHSSHLTLTKVETNKCGCICERNEDLALVEITVQCVIFCLAVIGNSTVLLTLWTRRRKLARVHLLMVHLSSADLFVAFCNVLPQICWDLTYVFIGGDFLCRFVKYIQVVAMYASSYVLVMTAIDRYVALIHPFIAHKWSSRKVHYMVAIAWSLSLLFSLPQLLIFAFAKRSDGQYDCWATFEPYWTLQLYITASTLLIYIIPILILIFCYGCICYTVWKRDAQLRRIEQCGSQSSLDRLDMNGTAKRPQMHHGISRAKIRTVQMTLTVVLCYLVCWSPFFIAQMWSAWDENAPFYGPAFTIILLLASLNSCTNPWIYLFFSDAAFDKVKSCLMPKKRTSFEIHVSTWRSNRSHFSSKYTSSLQ</sequence>
<dbReference type="Gene3D" id="1.20.1070.10">
    <property type="entry name" value="Rhodopsin 7-helix transmembrane proteins"/>
    <property type="match status" value="1"/>
</dbReference>